<evidence type="ECO:0000313" key="2">
    <source>
        <dbReference type="EMBL" id="EEF26146.1"/>
    </source>
</evidence>
<name>B9TDB9_RICCO</name>
<dbReference type="GO" id="GO:0006302">
    <property type="term" value="P:double-strand break repair"/>
    <property type="evidence" value="ECO:0007669"/>
    <property type="project" value="InterPro"/>
</dbReference>
<sequence>MSKSLVEFKRFLTKSAPTLSEHEKKLANLILGGFEEVASVGTAGGRRGKVLAKLIVAKGEAAPSALEIVADETKANEREIVRLTKLEVEHFRGFSEKHTFEFKNPYTFVYGPNGTGKSSLCEALEYGLLASIHEADSKRIPVSDYIRNATSRKSAKPVLYGDTAKENGIEVKADPRSFEFCFIEKNRIDGFARVAANTPVAQQARLAALFGLEEFNAFATQFNESLDSYLDCVGKKGKDLADRAKVIAGHQAILQGLPVKAKAAETRGTVLLAKYPECKDLDEIKAALTGPEGNGGKQKANNTEIGRLQNLKTVADPGTDDIQADADGLLRLIKEKTDSEKFLN</sequence>
<accession>B9TDB9</accession>
<gene>
    <name evidence="2" type="ORF">RCOM_1839050</name>
</gene>
<dbReference type="Pfam" id="PF13476">
    <property type="entry name" value="AAA_23"/>
    <property type="match status" value="1"/>
</dbReference>
<dbReference type="InterPro" id="IPR027417">
    <property type="entry name" value="P-loop_NTPase"/>
</dbReference>
<dbReference type="EMBL" id="EQ978097">
    <property type="protein sequence ID" value="EEF26146.1"/>
    <property type="molecule type" value="Genomic_DNA"/>
</dbReference>
<dbReference type="InParanoid" id="B9TDB9"/>
<reference evidence="3" key="1">
    <citation type="journal article" date="2010" name="Nat. Biotechnol.">
        <title>Draft genome sequence of the oilseed species Ricinus communis.</title>
        <authorList>
            <person name="Chan A.P."/>
            <person name="Crabtree J."/>
            <person name="Zhao Q."/>
            <person name="Lorenzi H."/>
            <person name="Orvis J."/>
            <person name="Puiu D."/>
            <person name="Melake-Berhan A."/>
            <person name="Jones K.M."/>
            <person name="Redman J."/>
            <person name="Chen G."/>
            <person name="Cahoon E.B."/>
            <person name="Gedil M."/>
            <person name="Stanke M."/>
            <person name="Haas B.J."/>
            <person name="Wortman J.R."/>
            <person name="Fraser-Liggett C.M."/>
            <person name="Ravel J."/>
            <person name="Rabinowicz P.D."/>
        </authorList>
    </citation>
    <scope>NUCLEOTIDE SEQUENCE [LARGE SCALE GENOMIC DNA]</scope>
    <source>
        <strain evidence="3">cv. Hale</strain>
    </source>
</reference>
<dbReference type="InterPro" id="IPR038729">
    <property type="entry name" value="Rad50/SbcC_AAA"/>
</dbReference>
<proteinExistence type="predicted"/>
<organism evidence="2 3">
    <name type="scientific">Ricinus communis</name>
    <name type="common">Castor bean</name>
    <dbReference type="NCBI Taxonomy" id="3988"/>
    <lineage>
        <taxon>Eukaryota</taxon>
        <taxon>Viridiplantae</taxon>
        <taxon>Streptophyta</taxon>
        <taxon>Embryophyta</taxon>
        <taxon>Tracheophyta</taxon>
        <taxon>Spermatophyta</taxon>
        <taxon>Magnoliopsida</taxon>
        <taxon>eudicotyledons</taxon>
        <taxon>Gunneridae</taxon>
        <taxon>Pentapetalae</taxon>
        <taxon>rosids</taxon>
        <taxon>fabids</taxon>
        <taxon>Malpighiales</taxon>
        <taxon>Euphorbiaceae</taxon>
        <taxon>Acalyphoideae</taxon>
        <taxon>Acalypheae</taxon>
        <taxon>Ricinus</taxon>
    </lineage>
</organism>
<keyword evidence="3" id="KW-1185">Reference proteome</keyword>
<dbReference type="GO" id="GO:0016887">
    <property type="term" value="F:ATP hydrolysis activity"/>
    <property type="evidence" value="ECO:0007669"/>
    <property type="project" value="InterPro"/>
</dbReference>
<dbReference type="AlphaFoldDB" id="B9TDB9"/>
<evidence type="ECO:0000259" key="1">
    <source>
        <dbReference type="Pfam" id="PF13476"/>
    </source>
</evidence>
<dbReference type="Gene3D" id="3.40.50.300">
    <property type="entry name" value="P-loop containing nucleotide triphosphate hydrolases"/>
    <property type="match status" value="1"/>
</dbReference>
<feature type="domain" description="Rad50/SbcC-type AAA" evidence="1">
    <location>
        <begin position="85"/>
        <end position="150"/>
    </location>
</feature>
<feature type="non-terminal residue" evidence="2">
    <location>
        <position position="344"/>
    </location>
</feature>
<dbReference type="Proteomes" id="UP000008311">
    <property type="component" value="Unassembled WGS sequence"/>
</dbReference>
<protein>
    <recommendedName>
        <fullName evidence="1">Rad50/SbcC-type AAA domain-containing protein</fullName>
    </recommendedName>
</protein>
<evidence type="ECO:0000313" key="3">
    <source>
        <dbReference type="Proteomes" id="UP000008311"/>
    </source>
</evidence>
<dbReference type="SUPFAM" id="SSF52540">
    <property type="entry name" value="P-loop containing nucleoside triphosphate hydrolases"/>
    <property type="match status" value="1"/>
</dbReference>